<organism evidence="7 8">
    <name type="scientific">Owenia fusiformis</name>
    <name type="common">Polychaete worm</name>
    <dbReference type="NCBI Taxonomy" id="6347"/>
    <lineage>
        <taxon>Eukaryota</taxon>
        <taxon>Metazoa</taxon>
        <taxon>Spiralia</taxon>
        <taxon>Lophotrochozoa</taxon>
        <taxon>Annelida</taxon>
        <taxon>Polychaeta</taxon>
        <taxon>Sedentaria</taxon>
        <taxon>Canalipalpata</taxon>
        <taxon>Sabellida</taxon>
        <taxon>Oweniida</taxon>
        <taxon>Oweniidae</taxon>
        <taxon>Owenia</taxon>
    </lineage>
</organism>
<keyword evidence="3" id="KW-1015">Disulfide bond</keyword>
<evidence type="ECO:0000259" key="6">
    <source>
        <dbReference type="PROSITE" id="PS50923"/>
    </source>
</evidence>
<dbReference type="SMART" id="SM00032">
    <property type="entry name" value="CCP"/>
    <property type="match status" value="5"/>
</dbReference>
<dbReference type="OrthoDB" id="6059832at2759"/>
<dbReference type="SUPFAM" id="SSF57535">
    <property type="entry name" value="Complement control module/SCR domain"/>
    <property type="match status" value="5"/>
</dbReference>
<dbReference type="AlphaFoldDB" id="A0A8S4NPA6"/>
<dbReference type="PANTHER" id="PTHR19325:SF575">
    <property type="entry name" value="LOCOMOTION-RELATED PROTEIN HIKARU GENKI"/>
    <property type="match status" value="1"/>
</dbReference>
<feature type="domain" description="Sushi" evidence="6">
    <location>
        <begin position="1"/>
        <end position="51"/>
    </location>
</feature>
<name>A0A8S4NPA6_OWEFU</name>
<feature type="non-terminal residue" evidence="7">
    <location>
        <position position="1"/>
    </location>
</feature>
<protein>
    <recommendedName>
        <fullName evidence="6">Sushi domain-containing protein</fullName>
    </recommendedName>
</protein>
<accession>A0A8S4NPA6</accession>
<dbReference type="InterPro" id="IPR035976">
    <property type="entry name" value="Sushi/SCR/CCP_sf"/>
</dbReference>
<comment type="caution">
    <text evidence="5">Lacks conserved residue(s) required for the propagation of feature annotation.</text>
</comment>
<dbReference type="EMBL" id="CAIIXF020000005">
    <property type="protein sequence ID" value="CAH1783129.1"/>
    <property type="molecule type" value="Genomic_DNA"/>
</dbReference>
<evidence type="ECO:0000256" key="2">
    <source>
        <dbReference type="ARBA" id="ARBA00022737"/>
    </source>
</evidence>
<evidence type="ECO:0000313" key="8">
    <source>
        <dbReference type="Proteomes" id="UP000749559"/>
    </source>
</evidence>
<feature type="non-terminal residue" evidence="7">
    <location>
        <position position="354"/>
    </location>
</feature>
<evidence type="ECO:0000313" key="7">
    <source>
        <dbReference type="EMBL" id="CAH1783129.1"/>
    </source>
</evidence>
<dbReference type="CDD" id="cd00033">
    <property type="entry name" value="CCP"/>
    <property type="match status" value="2"/>
</dbReference>
<comment type="caution">
    <text evidence="7">The sequence shown here is derived from an EMBL/GenBank/DDBJ whole genome shotgun (WGS) entry which is preliminary data.</text>
</comment>
<sequence>DPVNNQYKPGQKVTYECDICYRIKANELGEMDNDTLCTESGWDADVPNCELMQCESPLMGEGAMLIGDNNSCGQTLSFECKPGYIQSDGEQSITCQSEGTTVSWSGVPMTCRLLECLEMMPDKPLNGDIDNTPGATDPKPYTPGDRISFICDTCYQIGLNENEERDADIVCGINELWDGSMPVCELMQCVYPMLGEGVEVIGGSNDCGASISFGCKEGYIKAGGNDEMMCLSEGTTLQWNGSPLTCKKKCPYRMPPENGTIDPSSDDPIDSEYIPGAVVRFRCNQCFTIGSDESGLMSDTAVCLNGDWSDPVPTCERMRCVPIFAPANGGRSPEAGNNLCNDPTIHISCDEGYG</sequence>
<feature type="domain" description="Sushi" evidence="6">
    <location>
        <begin position="248"/>
        <end position="317"/>
    </location>
</feature>
<dbReference type="Proteomes" id="UP000749559">
    <property type="component" value="Unassembled WGS sequence"/>
</dbReference>
<evidence type="ECO:0000256" key="1">
    <source>
        <dbReference type="ARBA" id="ARBA00022659"/>
    </source>
</evidence>
<evidence type="ECO:0000256" key="3">
    <source>
        <dbReference type="ARBA" id="ARBA00023157"/>
    </source>
</evidence>
<keyword evidence="4" id="KW-0325">Glycoprotein</keyword>
<reference evidence="7" key="1">
    <citation type="submission" date="2022-03" db="EMBL/GenBank/DDBJ databases">
        <authorList>
            <person name="Martin C."/>
        </authorList>
    </citation>
    <scope>NUCLEOTIDE SEQUENCE</scope>
</reference>
<dbReference type="Gene3D" id="2.10.70.10">
    <property type="entry name" value="Complement Module, domain 1"/>
    <property type="match status" value="5"/>
</dbReference>
<keyword evidence="2" id="KW-0677">Repeat</keyword>
<feature type="domain" description="Sushi" evidence="6">
    <location>
        <begin position="52"/>
        <end position="113"/>
    </location>
</feature>
<dbReference type="PROSITE" id="PS50923">
    <property type="entry name" value="SUSHI"/>
    <property type="match status" value="4"/>
</dbReference>
<dbReference type="Pfam" id="PF00084">
    <property type="entry name" value="Sushi"/>
    <property type="match status" value="5"/>
</dbReference>
<dbReference type="InterPro" id="IPR000436">
    <property type="entry name" value="Sushi_SCR_CCP_dom"/>
</dbReference>
<keyword evidence="1 5" id="KW-0768">Sushi</keyword>
<dbReference type="PANTHER" id="PTHR19325">
    <property type="entry name" value="COMPLEMENT COMPONENT-RELATED SUSHI DOMAIN-CONTAINING"/>
    <property type="match status" value="1"/>
</dbReference>
<gene>
    <name evidence="7" type="ORF">OFUS_LOCUS9496</name>
</gene>
<dbReference type="InterPro" id="IPR050350">
    <property type="entry name" value="Compl-Cell_Adhes-Reg"/>
</dbReference>
<evidence type="ECO:0000256" key="4">
    <source>
        <dbReference type="ARBA" id="ARBA00023180"/>
    </source>
</evidence>
<evidence type="ECO:0000256" key="5">
    <source>
        <dbReference type="PROSITE-ProRule" id="PRU00302"/>
    </source>
</evidence>
<keyword evidence="8" id="KW-1185">Reference proteome</keyword>
<proteinExistence type="predicted"/>
<feature type="domain" description="Sushi" evidence="6">
    <location>
        <begin position="114"/>
        <end position="186"/>
    </location>
</feature>